<dbReference type="SUPFAM" id="SSF47336">
    <property type="entry name" value="ACP-like"/>
    <property type="match status" value="1"/>
</dbReference>
<keyword evidence="1 3" id="KW-0596">Phosphopantetheine</keyword>
<sequence length="97" mass="10313">MIPNSTNTPETPDDARTGMLTTLVGILSDVGGVSAEDITTTARLREDLAISSLNLIEAVVRVEDAFGVRIEDADVQGFTTTGDIVDFLEANRSETVT</sequence>
<dbReference type="Gene3D" id="1.10.1200.10">
    <property type="entry name" value="ACP-like"/>
    <property type="match status" value="1"/>
</dbReference>
<dbReference type="PROSITE" id="PS50075">
    <property type="entry name" value="CARRIER"/>
    <property type="match status" value="1"/>
</dbReference>
<keyword evidence="3" id="KW-0963">Cytoplasm</keyword>
<evidence type="ECO:0000313" key="5">
    <source>
        <dbReference type="EMBL" id="BAC18959.1"/>
    </source>
</evidence>
<dbReference type="eggNOG" id="COG0236">
    <property type="taxonomic scope" value="Bacteria"/>
</dbReference>
<feature type="modified residue" description="O-(pantetheine 4'-phosphoryl)serine" evidence="3">
    <location>
        <position position="52"/>
    </location>
</feature>
<dbReference type="HAMAP" id="MF_01217">
    <property type="entry name" value="Acyl_carrier"/>
    <property type="match status" value="1"/>
</dbReference>
<dbReference type="InterPro" id="IPR009081">
    <property type="entry name" value="PP-bd_ACP"/>
</dbReference>
<reference evidence="5 6" key="1">
    <citation type="journal article" date="2003" name="Genome Res.">
        <title>Comparative complete genome sequence analysis of the amino acid replacements responsible for the thermostability of Corynebacterium efficiens.</title>
        <authorList>
            <person name="Nishio Y."/>
            <person name="Nakamura Y."/>
            <person name="Kawarabayasi Y."/>
            <person name="Usuda Y."/>
            <person name="Kimura E."/>
            <person name="Sugimoto S."/>
            <person name="Matsui K."/>
            <person name="Yamagishi A."/>
            <person name="Kikuchi H."/>
            <person name="Ikeo K."/>
            <person name="Gojobori T."/>
        </authorList>
    </citation>
    <scope>NUCLEOTIDE SEQUENCE [LARGE SCALE GENOMIC DNA]</scope>
    <source>
        <strain evidence="6">DSM 44549 / YS-314 / AJ 12310 / JCM 11189 / NBRC 100395</strain>
    </source>
</reference>
<keyword evidence="3" id="KW-0276">Fatty acid metabolism</keyword>
<comment type="similarity">
    <text evidence="3">Belongs to the acyl carrier protein (ACP) family.</text>
</comment>
<dbReference type="InterPro" id="IPR003231">
    <property type="entry name" value="ACP"/>
</dbReference>
<protein>
    <recommendedName>
        <fullName evidence="3">Acyl carrier protein</fullName>
        <shortName evidence="3">ACP</shortName>
    </recommendedName>
</protein>
<dbReference type="HOGENOM" id="CLU_108696_5_6_11"/>
<evidence type="ECO:0000313" key="6">
    <source>
        <dbReference type="Proteomes" id="UP000001409"/>
    </source>
</evidence>
<dbReference type="STRING" id="196164.gene:10742578"/>
<dbReference type="GO" id="GO:0000036">
    <property type="term" value="F:acyl carrier activity"/>
    <property type="evidence" value="ECO:0007669"/>
    <property type="project" value="UniProtKB-UniRule"/>
</dbReference>
<proteinExistence type="inferred from homology"/>
<dbReference type="EMBL" id="BA000035">
    <property type="protein sequence ID" value="BAC18959.1"/>
    <property type="molecule type" value="Genomic_DNA"/>
</dbReference>
<dbReference type="OrthoDB" id="4409886at2"/>
<dbReference type="UniPathway" id="UPA00094"/>
<name>Q8FNJ5_COREF</name>
<accession>C8NQB1</accession>
<comment type="pathway">
    <text evidence="3">Lipid metabolism; fatty acid biosynthesis.</text>
</comment>
<dbReference type="RefSeq" id="WP_006768152.1">
    <property type="nucleotide sequence ID" value="NC_004369.1"/>
</dbReference>
<dbReference type="Pfam" id="PF00550">
    <property type="entry name" value="PP-binding"/>
    <property type="match status" value="1"/>
</dbReference>
<dbReference type="GO" id="GO:0005737">
    <property type="term" value="C:cytoplasm"/>
    <property type="evidence" value="ECO:0007669"/>
    <property type="project" value="UniProtKB-SubCell"/>
</dbReference>
<dbReference type="InterPro" id="IPR036736">
    <property type="entry name" value="ACP-like_sf"/>
</dbReference>
<keyword evidence="3" id="KW-0444">Lipid biosynthesis</keyword>
<accession>Q8FNJ5</accession>
<keyword evidence="2 3" id="KW-0597">Phosphoprotein</keyword>
<comment type="subcellular location">
    <subcellularLocation>
        <location evidence="3">Cytoplasm</location>
    </subcellularLocation>
</comment>
<evidence type="ECO:0000256" key="3">
    <source>
        <dbReference type="HAMAP-Rule" id="MF_01217"/>
    </source>
</evidence>
<keyword evidence="3" id="KW-0275">Fatty acid biosynthesis</keyword>
<keyword evidence="6" id="KW-1185">Reference proteome</keyword>
<keyword evidence="3" id="KW-0443">Lipid metabolism</keyword>
<comment type="function">
    <text evidence="3">Carrier of the growing fatty acid chain in fatty acid biosynthesis.</text>
</comment>
<comment type="PTM">
    <text evidence="3">4'-phosphopantetheine is transferred from CoA to a specific serine of apo-ACP by AcpS. This modification is essential for activity because fatty acids are bound in thioester linkage to the sulfhydryl of the prosthetic group.</text>
</comment>
<evidence type="ECO:0000256" key="2">
    <source>
        <dbReference type="ARBA" id="ARBA00022553"/>
    </source>
</evidence>
<organism evidence="5 6">
    <name type="scientific">Corynebacterium efficiens (strain DSM 44549 / YS-314 / AJ 12310 / JCM 11189 / NBRC 100395)</name>
    <dbReference type="NCBI Taxonomy" id="196164"/>
    <lineage>
        <taxon>Bacteria</taxon>
        <taxon>Bacillati</taxon>
        <taxon>Actinomycetota</taxon>
        <taxon>Actinomycetes</taxon>
        <taxon>Mycobacteriales</taxon>
        <taxon>Corynebacteriaceae</taxon>
        <taxon>Corynebacterium</taxon>
    </lineage>
</organism>
<dbReference type="AlphaFoldDB" id="Q8FNJ5"/>
<evidence type="ECO:0000259" key="4">
    <source>
        <dbReference type="PROSITE" id="PS50075"/>
    </source>
</evidence>
<feature type="domain" description="Carrier" evidence="4">
    <location>
        <begin position="14"/>
        <end position="92"/>
    </location>
</feature>
<evidence type="ECO:0000256" key="1">
    <source>
        <dbReference type="ARBA" id="ARBA00022450"/>
    </source>
</evidence>
<dbReference type="KEGG" id="cef:CE2148"/>
<gene>
    <name evidence="3" type="primary">acpP</name>
</gene>
<dbReference type="Proteomes" id="UP000001409">
    <property type="component" value="Chromosome"/>
</dbReference>